<dbReference type="KEGG" id="spii:G7077_01805"/>
<sequence length="132" mass="14405">MPIDTQFELTGGWHGRRGEQLNDAGIGLYGRKDIVEYQLVRGWNHHHLCGQQQFLRPILRPAGIHEVEWPQWKFVVSKRSKCPIGKAPITNAAVPETASGAPPIQPAIATAADSQAAAIQSRVISIVVAVPI</sequence>
<dbReference type="EMBL" id="CP049869">
    <property type="protein sequence ID" value="QIK77835.1"/>
    <property type="molecule type" value="Genomic_DNA"/>
</dbReference>
<accession>A0A6G7YM61</accession>
<organism evidence="1 2">
    <name type="scientific">Sphingomonas piscis</name>
    <dbReference type="NCBI Taxonomy" id="2714943"/>
    <lineage>
        <taxon>Bacteria</taxon>
        <taxon>Pseudomonadati</taxon>
        <taxon>Pseudomonadota</taxon>
        <taxon>Alphaproteobacteria</taxon>
        <taxon>Sphingomonadales</taxon>
        <taxon>Sphingomonadaceae</taxon>
        <taxon>Sphingomonas</taxon>
    </lineage>
</organism>
<evidence type="ECO:0000313" key="2">
    <source>
        <dbReference type="Proteomes" id="UP000503222"/>
    </source>
</evidence>
<gene>
    <name evidence="1" type="ORF">G7077_01805</name>
</gene>
<protein>
    <submittedName>
        <fullName evidence="1">Uncharacterized protein</fullName>
    </submittedName>
</protein>
<name>A0A6G7YM61_9SPHN</name>
<keyword evidence="2" id="KW-1185">Reference proteome</keyword>
<dbReference type="RefSeq" id="WP_166410230.1">
    <property type="nucleotide sequence ID" value="NZ_CP049869.1"/>
</dbReference>
<dbReference type="Proteomes" id="UP000503222">
    <property type="component" value="Chromosome"/>
</dbReference>
<reference evidence="1 2" key="1">
    <citation type="submission" date="2020-03" db="EMBL/GenBank/DDBJ databases">
        <title>Sphingomonas sp. nov., isolated from fish.</title>
        <authorList>
            <person name="Hyun D.-W."/>
            <person name="Bae J.-W."/>
        </authorList>
    </citation>
    <scope>NUCLEOTIDE SEQUENCE [LARGE SCALE GENOMIC DNA]</scope>
    <source>
        <strain evidence="1 2">HDW15B</strain>
    </source>
</reference>
<evidence type="ECO:0000313" key="1">
    <source>
        <dbReference type="EMBL" id="QIK77835.1"/>
    </source>
</evidence>
<proteinExistence type="predicted"/>
<dbReference type="AlphaFoldDB" id="A0A6G7YM61"/>